<keyword evidence="1" id="KW-0479">Metal-binding</keyword>
<accession>A0A9D9DUV3</accession>
<feature type="transmembrane region" description="Helical" evidence="3">
    <location>
        <begin position="7"/>
        <end position="25"/>
    </location>
</feature>
<keyword evidence="3" id="KW-1133">Transmembrane helix</keyword>
<reference evidence="5" key="1">
    <citation type="submission" date="2020-10" db="EMBL/GenBank/DDBJ databases">
        <authorList>
            <person name="Gilroy R."/>
        </authorList>
    </citation>
    <scope>NUCLEOTIDE SEQUENCE</scope>
    <source>
        <strain evidence="5">2889</strain>
    </source>
</reference>
<dbReference type="AlphaFoldDB" id="A0A9D9DUV3"/>
<dbReference type="InterPro" id="IPR051158">
    <property type="entry name" value="Metallophosphoesterase_sf"/>
</dbReference>
<dbReference type="GO" id="GO:0016020">
    <property type="term" value="C:membrane"/>
    <property type="evidence" value="ECO:0007669"/>
    <property type="project" value="GOC"/>
</dbReference>
<dbReference type="GO" id="GO:0008758">
    <property type="term" value="F:UDP-2,3-diacylglucosamine hydrolase activity"/>
    <property type="evidence" value="ECO:0007669"/>
    <property type="project" value="TreeGrafter"/>
</dbReference>
<dbReference type="PANTHER" id="PTHR31302:SF31">
    <property type="entry name" value="PHOSPHODIESTERASE YAEI"/>
    <property type="match status" value="1"/>
</dbReference>
<reference evidence="5" key="2">
    <citation type="journal article" date="2021" name="PeerJ">
        <title>Extensive microbial diversity within the chicken gut microbiome revealed by metagenomics and culture.</title>
        <authorList>
            <person name="Gilroy R."/>
            <person name="Ravi A."/>
            <person name="Getino M."/>
            <person name="Pursley I."/>
            <person name="Horton D.L."/>
            <person name="Alikhan N.F."/>
            <person name="Baker D."/>
            <person name="Gharbi K."/>
            <person name="Hall N."/>
            <person name="Watson M."/>
            <person name="Adriaenssens E.M."/>
            <person name="Foster-Nyarko E."/>
            <person name="Jarju S."/>
            <person name="Secka A."/>
            <person name="Antonio M."/>
            <person name="Oren A."/>
            <person name="Chaudhuri R.R."/>
            <person name="La Ragione R."/>
            <person name="Hildebrand F."/>
            <person name="Pallen M.J."/>
        </authorList>
    </citation>
    <scope>NUCLEOTIDE SEQUENCE</scope>
    <source>
        <strain evidence="5">2889</strain>
    </source>
</reference>
<organism evidence="5 6">
    <name type="scientific">Candidatus Pullibacteroides excrementavium</name>
    <dbReference type="NCBI Taxonomy" id="2840905"/>
    <lineage>
        <taxon>Bacteria</taxon>
        <taxon>Pseudomonadati</taxon>
        <taxon>Bacteroidota</taxon>
        <taxon>Bacteroidia</taxon>
        <taxon>Bacteroidales</taxon>
        <taxon>Candidatus Pullibacteroides</taxon>
    </lineage>
</organism>
<evidence type="ECO:0000256" key="3">
    <source>
        <dbReference type="SAM" id="Phobius"/>
    </source>
</evidence>
<dbReference type="Gene3D" id="3.60.21.10">
    <property type="match status" value="1"/>
</dbReference>
<protein>
    <submittedName>
        <fullName evidence="5">Metallophosphoesterase</fullName>
    </submittedName>
</protein>
<dbReference type="PANTHER" id="PTHR31302">
    <property type="entry name" value="TRANSMEMBRANE PROTEIN WITH METALLOPHOSPHOESTERASE DOMAIN-RELATED"/>
    <property type="match status" value="1"/>
</dbReference>
<dbReference type="GO" id="GO:0009245">
    <property type="term" value="P:lipid A biosynthetic process"/>
    <property type="evidence" value="ECO:0007669"/>
    <property type="project" value="TreeGrafter"/>
</dbReference>
<feature type="domain" description="Calcineurin-like phosphoesterase" evidence="4">
    <location>
        <begin position="208"/>
        <end position="439"/>
    </location>
</feature>
<keyword evidence="3" id="KW-0812">Transmembrane</keyword>
<evidence type="ECO:0000313" key="5">
    <source>
        <dbReference type="EMBL" id="MBO8432535.1"/>
    </source>
</evidence>
<dbReference type="InterPro" id="IPR029052">
    <property type="entry name" value="Metallo-depent_PP-like"/>
</dbReference>
<evidence type="ECO:0000256" key="2">
    <source>
        <dbReference type="ARBA" id="ARBA00022801"/>
    </source>
</evidence>
<dbReference type="Proteomes" id="UP000823612">
    <property type="component" value="Unassembled WGS sequence"/>
</dbReference>
<name>A0A9D9DUV3_9BACT</name>
<dbReference type="Pfam" id="PF00149">
    <property type="entry name" value="Metallophos"/>
    <property type="match status" value="1"/>
</dbReference>
<gene>
    <name evidence="5" type="ORF">IAB08_04510</name>
</gene>
<evidence type="ECO:0000259" key="4">
    <source>
        <dbReference type="Pfam" id="PF00149"/>
    </source>
</evidence>
<proteinExistence type="predicted"/>
<dbReference type="SUPFAM" id="SSF56300">
    <property type="entry name" value="Metallo-dependent phosphatases"/>
    <property type="match status" value="1"/>
</dbReference>
<evidence type="ECO:0000313" key="6">
    <source>
        <dbReference type="Proteomes" id="UP000823612"/>
    </source>
</evidence>
<dbReference type="InterPro" id="IPR004843">
    <property type="entry name" value="Calcineurin-like_PHP"/>
</dbReference>
<feature type="transmembrane region" description="Helical" evidence="3">
    <location>
        <begin position="102"/>
        <end position="130"/>
    </location>
</feature>
<comment type="caution">
    <text evidence="5">The sequence shown here is derived from an EMBL/GenBank/DDBJ whole genome shotgun (WGS) entry which is preliminary data.</text>
</comment>
<feature type="transmembrane region" description="Helical" evidence="3">
    <location>
        <begin position="71"/>
        <end position="90"/>
    </location>
</feature>
<sequence length="499" mass="56566">MKKDIRKYGVPLLYGALFIYMVWVMADRMPLYGYLRVGLAVLFFFDYFVWRLFRQSPAMQGRAWVRKGLTLFYFLPFVLLVVFCAVLSFRDLQDWAPFWRTYLAGSVFVLLSTHFCYGAVWAFFSIMAWFRSGRLARCRKNRALRGLGRKGDPGRKFPYQAAGYASFLLLLLIVYAMVISTFNLRIDKIDMRRENPDRPVPEGLRGYKILQISDLHIGSFTSARQVRSLVRQALLARPDMIVFTGDMVNFSTSEMTPFMSDLAHLQAPDGVYCVLGNHDYGNYAQWPDKNAKYANFQKMLDYYKRLGWVTLNNASVEIERGGDTLWLIGVENWGKEGRFPKRGNLKKAMLPESVLEVRQSWRQAGKDAVEPVPGNAKADAAVSAGLSVDSGALASSGKTAVRSGGQYTVLLSHDPTHFDSVVYLRYPKIDLTLSGHTHGMQVGFRINGKDYSPARFAYEHFSGMYIMANGQALYVNTGCGFNGIPFRIGMRPNLTLFSL</sequence>
<evidence type="ECO:0000256" key="1">
    <source>
        <dbReference type="ARBA" id="ARBA00022723"/>
    </source>
</evidence>
<keyword evidence="2" id="KW-0378">Hydrolase</keyword>
<dbReference type="EMBL" id="JADIMZ010000066">
    <property type="protein sequence ID" value="MBO8432535.1"/>
    <property type="molecule type" value="Genomic_DNA"/>
</dbReference>
<feature type="transmembrane region" description="Helical" evidence="3">
    <location>
        <begin position="31"/>
        <end position="50"/>
    </location>
</feature>
<dbReference type="GO" id="GO:0046872">
    <property type="term" value="F:metal ion binding"/>
    <property type="evidence" value="ECO:0007669"/>
    <property type="project" value="UniProtKB-KW"/>
</dbReference>
<feature type="transmembrane region" description="Helical" evidence="3">
    <location>
        <begin position="161"/>
        <end position="182"/>
    </location>
</feature>
<keyword evidence="3" id="KW-0472">Membrane</keyword>